<keyword evidence="3" id="KW-1185">Reference proteome</keyword>
<keyword evidence="2" id="KW-0614">Plasmid</keyword>
<geneLocation type="plasmid" evidence="2 3">
    <name>poh2</name>
</geneLocation>
<feature type="coiled-coil region" evidence="1">
    <location>
        <begin position="3"/>
        <end position="37"/>
    </location>
</feature>
<protein>
    <submittedName>
        <fullName evidence="2">Uncharacterized protein</fullName>
    </submittedName>
</protein>
<organism evidence="2 3">
    <name type="scientific">Bacillus thuringiensis</name>
    <dbReference type="NCBI Taxonomy" id="1428"/>
    <lineage>
        <taxon>Bacteria</taxon>
        <taxon>Bacillati</taxon>
        <taxon>Bacillota</taxon>
        <taxon>Bacilli</taxon>
        <taxon>Bacillales</taxon>
        <taxon>Bacillaceae</taxon>
        <taxon>Bacillus</taxon>
        <taxon>Bacillus cereus group</taxon>
    </lineage>
</organism>
<dbReference type="RefSeq" id="WP_000240013.1">
    <property type="nucleotide sequence ID" value="NZ_CP011357.1"/>
</dbReference>
<accession>A0A1W6WYA6</accession>
<dbReference type="KEGG" id="bthy:AQ980_31485"/>
<keyword evidence="1" id="KW-0175">Coiled coil</keyword>
<dbReference type="EMBL" id="CP021063">
    <property type="protein sequence ID" value="ARP61562.1"/>
    <property type="molecule type" value="Genomic_DNA"/>
</dbReference>
<dbReference type="AlphaFoldDB" id="A0A1W6WYA6"/>
<reference evidence="2 3" key="1">
    <citation type="submission" date="2017-04" db="EMBL/GenBank/DDBJ databases">
        <title>Complete Genome Sequence of Bacillus thuringiensis type Strain ATCC 10792.</title>
        <authorList>
            <person name="Oh D.-H."/>
            <person name="Park B.-J."/>
            <person name="Shuai W."/>
            <person name="Chelliah R."/>
        </authorList>
    </citation>
    <scope>NUCLEOTIDE SEQUENCE [LARGE SCALE GENOMIC DNA]</scope>
    <source>
        <strain evidence="2 3">ATCC 10792</strain>
        <plasmid evidence="2 3">poh2</plasmid>
    </source>
</reference>
<proteinExistence type="predicted"/>
<dbReference type="GeneID" id="67470142"/>
<evidence type="ECO:0000256" key="1">
    <source>
        <dbReference type="SAM" id="Coils"/>
    </source>
</evidence>
<gene>
    <name evidence="2" type="ORF">CAB88_31620</name>
</gene>
<name>A0A1W6WYA6_BACTU</name>
<evidence type="ECO:0000313" key="3">
    <source>
        <dbReference type="Proteomes" id="UP000194143"/>
    </source>
</evidence>
<sequence>MVKLRTDEKLNDIEEQIKKLQQKKKNLEKQKNTNVGKHLFESWEIEDEQTAITLINILKEQAKEKLRNISLNGEGSNGN</sequence>
<dbReference type="Proteomes" id="UP000194143">
    <property type="component" value="Plasmid poh2"/>
</dbReference>
<evidence type="ECO:0000313" key="2">
    <source>
        <dbReference type="EMBL" id="ARP61562.1"/>
    </source>
</evidence>